<reference evidence="2" key="1">
    <citation type="submission" date="2021-01" db="EMBL/GenBank/DDBJ databases">
        <authorList>
            <person name="Corre E."/>
            <person name="Pelletier E."/>
            <person name="Niang G."/>
            <person name="Scheremetjew M."/>
            <person name="Finn R."/>
            <person name="Kale V."/>
            <person name="Holt S."/>
            <person name="Cochrane G."/>
            <person name="Meng A."/>
            <person name="Brown T."/>
            <person name="Cohen L."/>
        </authorList>
    </citation>
    <scope>NUCLEOTIDE SEQUENCE</scope>
    <source>
        <strain evidence="2">CCMP1320</strain>
    </source>
</reference>
<feature type="compositionally biased region" description="Polar residues" evidence="1">
    <location>
        <begin position="492"/>
        <end position="504"/>
    </location>
</feature>
<dbReference type="AlphaFoldDB" id="A0A7S3VPN0"/>
<feature type="compositionally biased region" description="Low complexity" evidence="1">
    <location>
        <begin position="744"/>
        <end position="782"/>
    </location>
</feature>
<gene>
    <name evidence="2" type="ORF">DTER00134_LOCUS13888</name>
</gene>
<dbReference type="EMBL" id="HBIP01023175">
    <property type="protein sequence ID" value="CAE0498815.1"/>
    <property type="molecule type" value="Transcribed_RNA"/>
</dbReference>
<feature type="region of interest" description="Disordered" evidence="1">
    <location>
        <begin position="929"/>
        <end position="1030"/>
    </location>
</feature>
<feature type="compositionally biased region" description="Low complexity" evidence="1">
    <location>
        <begin position="241"/>
        <end position="252"/>
    </location>
</feature>
<feature type="compositionally biased region" description="Polar residues" evidence="1">
    <location>
        <begin position="430"/>
        <end position="454"/>
    </location>
</feature>
<organism evidence="2">
    <name type="scientific">Dunaliella tertiolecta</name>
    <name type="common">Green alga</name>
    <dbReference type="NCBI Taxonomy" id="3047"/>
    <lineage>
        <taxon>Eukaryota</taxon>
        <taxon>Viridiplantae</taxon>
        <taxon>Chlorophyta</taxon>
        <taxon>core chlorophytes</taxon>
        <taxon>Chlorophyceae</taxon>
        <taxon>CS clade</taxon>
        <taxon>Chlamydomonadales</taxon>
        <taxon>Dunaliellaceae</taxon>
        <taxon>Dunaliella</taxon>
    </lineage>
</organism>
<feature type="region of interest" description="Disordered" evidence="1">
    <location>
        <begin position="741"/>
        <end position="870"/>
    </location>
</feature>
<protein>
    <submittedName>
        <fullName evidence="2">Uncharacterized protein</fullName>
    </submittedName>
</protein>
<feature type="compositionally biased region" description="Basic and acidic residues" evidence="1">
    <location>
        <begin position="118"/>
        <end position="136"/>
    </location>
</feature>
<evidence type="ECO:0000313" key="2">
    <source>
        <dbReference type="EMBL" id="CAE0498815.1"/>
    </source>
</evidence>
<feature type="compositionally biased region" description="Low complexity" evidence="1">
    <location>
        <begin position="845"/>
        <end position="865"/>
    </location>
</feature>
<proteinExistence type="predicted"/>
<feature type="compositionally biased region" description="Low complexity" evidence="1">
    <location>
        <begin position="463"/>
        <end position="474"/>
    </location>
</feature>
<feature type="compositionally biased region" description="Basic and acidic residues" evidence="1">
    <location>
        <begin position="1003"/>
        <end position="1020"/>
    </location>
</feature>
<evidence type="ECO:0000256" key="1">
    <source>
        <dbReference type="SAM" id="MobiDB-lite"/>
    </source>
</evidence>
<feature type="compositionally biased region" description="Low complexity" evidence="1">
    <location>
        <begin position="515"/>
        <end position="524"/>
    </location>
</feature>
<feature type="compositionally biased region" description="Low complexity" evidence="1">
    <location>
        <begin position="389"/>
        <end position="402"/>
    </location>
</feature>
<feature type="compositionally biased region" description="Polar residues" evidence="1">
    <location>
        <begin position="528"/>
        <end position="538"/>
    </location>
</feature>
<feature type="compositionally biased region" description="Basic and acidic residues" evidence="1">
    <location>
        <begin position="558"/>
        <end position="568"/>
    </location>
</feature>
<sequence>MNKDSHGLGPEWRAKNAIEKALRSVEFFSTKAKARVSTTLEGRLHEPELSPRLSVEVSNAQVDEAVLETIDDVEASLCELREMSMAAKSFAVPPIKHINTLEARKPAIASPKLTSTSPEERVQRAKSESAARDQWHQQRRLQQELQQMQQAASDGHSGTRQKLRRGSQEYPSSLSLLGKANSRQTSMELQRQSGTDAGGSTQDQQRGHVAAAGGSRRNSLEQRKGAAAAAARRSSLEQREGAAASGARRNSSMESSGGFRKSCSLARFEASHAQPPDNPPLAPSGAQNTTHPTTKGRGRGGALAHQHHEPPPPFAQPGRLRGSVPEFLLHGASPADEGQQPLMLPPDPSVGAHVDGMPQESRSGPLALYRGNGQPLPRRFSQLQLRTDLSSPSPSLSPSNPNTAPNTFASSSPSSSGPLAPLNHPPWHPSVTTPTPTGNSTQHHQSTLNRSSGPLPSVHGTGSSNSSQQALQALKPTTPTSLSGPLRPLPPNTQHSLLTPNAQLSLLRPEQQPGTTACPPAAAADEGQNFTRDASTARSRPPAKGRFMLATQASINRSENRLEQSESAKKRRSSRTGRRLSHSTSSCRRRVKRTSSSRSQGKRRSSSGKRASSTGRRKGVRSQSSTRRGPPSRTASQTSLISTTSHCSSTQSKGSRHSRNSSEDGSDFDSDAPSVSSVVSGITHALLSTTSNSAPEESMLTLPGLFGASHETNNKSFPLQPSMAGHTAALKLSAHFAGFPTTRPTTSHAHVSSTSSTTSAASFPHPAAPPSASAAAAATSAAVGNDAGGPDSGKPASKSAPRKRAPTKQASNVRFNLPAVNPPRSPCPSEEPNLPTHPGKVIAIAAPKSKSSPTTAASSPKTPTSRASGEGLSIPVSAALAKDALAEVPNTFGKITKQTASLRQYLAGNRLDVSRLDLDTYLKKLDNENKGRSRSVGRFAGNKKQGRSKSGNLLTHNHQHRGACAGEGDPPAEDGDPALKSAQGSGLASMFAQLGQEEQELQQLHERMRAAAVKGREHGSGVDQRSLWRG</sequence>
<name>A0A7S3VPN0_DUNTE</name>
<feature type="compositionally biased region" description="Polar residues" evidence="1">
    <location>
        <begin position="621"/>
        <end position="653"/>
    </location>
</feature>
<accession>A0A7S3VPN0</accession>
<feature type="compositionally biased region" description="Polar residues" evidence="1">
    <location>
        <begin position="169"/>
        <end position="204"/>
    </location>
</feature>
<feature type="compositionally biased region" description="Basic residues" evidence="1">
    <location>
        <begin position="569"/>
        <end position="607"/>
    </location>
</feature>
<feature type="region of interest" description="Disordered" evidence="1">
    <location>
        <begin position="109"/>
        <end position="675"/>
    </location>
</feature>